<reference evidence="4" key="1">
    <citation type="submission" date="2016-10" db="EMBL/GenBank/DDBJ databases">
        <authorList>
            <person name="Varghese N."/>
            <person name="Submissions S."/>
        </authorList>
    </citation>
    <scope>NUCLEOTIDE SEQUENCE [LARGE SCALE GENOMIC DNA]</scope>
    <source>
        <strain evidence="4">IBRC-M 10403</strain>
    </source>
</reference>
<accession>A0A1G6P6K5</accession>
<protein>
    <recommendedName>
        <fullName evidence="5">Glycosyltransferase RgtA/B/C/D-like domain-containing protein</fullName>
    </recommendedName>
</protein>
<feature type="transmembrane region" description="Helical" evidence="2">
    <location>
        <begin position="121"/>
        <end position="139"/>
    </location>
</feature>
<feature type="transmembrane region" description="Helical" evidence="2">
    <location>
        <begin position="322"/>
        <end position="343"/>
    </location>
</feature>
<feature type="transmembrane region" description="Helical" evidence="2">
    <location>
        <begin position="30"/>
        <end position="49"/>
    </location>
</feature>
<feature type="region of interest" description="Disordered" evidence="1">
    <location>
        <begin position="1"/>
        <end position="25"/>
    </location>
</feature>
<gene>
    <name evidence="3" type="ORF">SAMN05216174_104138</name>
</gene>
<sequence>METLVAGHEPAAESTEPDQPLKRPRRAGQVSAVGAVAGGAALIGGHAALYGNWVVDDAAITFAYARSVADGLGPVLQPGADPVEGYSNPTWLALLAIGRLVGLFDRGAIFGVPDYVLFPKALALLCCAGILAAVHLAAAKVTRRPWALTLLVGAALAVVPSFVIWSFSGLENSLYALSVAALASLLFRAVMDDRLLSPRVALYAGLLVALAALTRPDGIIYLDAYPLLVLFRLTRPMFAVSVRAVLISALACLVPYGAYVGWRLMVFGRLVANTAVAKGQEPPELESLSRVGELIGYGGGLAFLGWAVCVGIALAHPSRLRAALGGVLVPLGLSLLAFCVLAPDWMGELRFATPFWVLVALAGALALPTALRSVSARARLLLAAGLVLATLPSLAVFTTAGKTFRAAPTVPMCLVGEAFGRGVNGYADVLGLREASLLAPDLGATAMSTRLTLVDLAGLADAPIADFWHDKDWRGLRDHVFTEVKPTFIHMHAPWSAQTGLISDPRLETDYHVVVGVDDGVVGGDWVRKDAVPSQEALAALRAYANTVVRPAIQLQQAAPRGTCGPVLRPDQGPTPS</sequence>
<organism evidence="3 4">
    <name type="scientific">Actinokineospora iranica</name>
    <dbReference type="NCBI Taxonomy" id="1271860"/>
    <lineage>
        <taxon>Bacteria</taxon>
        <taxon>Bacillati</taxon>
        <taxon>Actinomycetota</taxon>
        <taxon>Actinomycetes</taxon>
        <taxon>Pseudonocardiales</taxon>
        <taxon>Pseudonocardiaceae</taxon>
        <taxon>Actinokineospora</taxon>
    </lineage>
</organism>
<keyword evidence="2" id="KW-0472">Membrane</keyword>
<dbReference type="OrthoDB" id="3946755at2"/>
<dbReference type="AlphaFoldDB" id="A0A1G6P6K5"/>
<feature type="transmembrane region" description="Helical" evidence="2">
    <location>
        <begin position="173"/>
        <end position="191"/>
    </location>
</feature>
<evidence type="ECO:0000313" key="4">
    <source>
        <dbReference type="Proteomes" id="UP000199501"/>
    </source>
</evidence>
<evidence type="ECO:0008006" key="5">
    <source>
        <dbReference type="Google" id="ProtNLM"/>
    </source>
</evidence>
<keyword evidence="2" id="KW-0812">Transmembrane</keyword>
<proteinExistence type="predicted"/>
<feature type="transmembrane region" description="Helical" evidence="2">
    <location>
        <begin position="355"/>
        <end position="374"/>
    </location>
</feature>
<feature type="transmembrane region" description="Helical" evidence="2">
    <location>
        <begin position="242"/>
        <end position="262"/>
    </location>
</feature>
<evidence type="ECO:0000313" key="3">
    <source>
        <dbReference type="EMBL" id="SDC75638.1"/>
    </source>
</evidence>
<dbReference type="Proteomes" id="UP000199501">
    <property type="component" value="Unassembled WGS sequence"/>
</dbReference>
<dbReference type="STRING" id="1271860.SAMN05216174_104138"/>
<dbReference type="EMBL" id="FMZZ01000004">
    <property type="protein sequence ID" value="SDC75638.1"/>
    <property type="molecule type" value="Genomic_DNA"/>
</dbReference>
<feature type="transmembrane region" description="Helical" evidence="2">
    <location>
        <begin position="146"/>
        <end position="167"/>
    </location>
</feature>
<keyword evidence="4" id="KW-1185">Reference proteome</keyword>
<evidence type="ECO:0000256" key="1">
    <source>
        <dbReference type="SAM" id="MobiDB-lite"/>
    </source>
</evidence>
<name>A0A1G6P6K5_9PSEU</name>
<feature type="transmembrane region" description="Helical" evidence="2">
    <location>
        <begin position="380"/>
        <end position="400"/>
    </location>
</feature>
<dbReference type="RefSeq" id="WP_139190598.1">
    <property type="nucleotide sequence ID" value="NZ_FMZZ01000004.1"/>
</dbReference>
<evidence type="ECO:0000256" key="2">
    <source>
        <dbReference type="SAM" id="Phobius"/>
    </source>
</evidence>
<keyword evidence="2" id="KW-1133">Transmembrane helix</keyword>
<feature type="transmembrane region" description="Helical" evidence="2">
    <location>
        <begin position="294"/>
        <end position="316"/>
    </location>
</feature>